<dbReference type="GO" id="GO:0043565">
    <property type="term" value="F:sequence-specific DNA binding"/>
    <property type="evidence" value="ECO:0007669"/>
    <property type="project" value="InterPro"/>
</dbReference>
<dbReference type="Gene3D" id="1.10.10.60">
    <property type="entry name" value="Homeodomain-like"/>
    <property type="match status" value="2"/>
</dbReference>
<dbReference type="Proteomes" id="UP000006620">
    <property type="component" value="Chromosome"/>
</dbReference>
<dbReference type="InterPro" id="IPR009057">
    <property type="entry name" value="Homeodomain-like_sf"/>
</dbReference>
<dbReference type="InterPro" id="IPR011006">
    <property type="entry name" value="CheY-like_superfamily"/>
</dbReference>
<dbReference type="PROSITE" id="PS01124">
    <property type="entry name" value="HTH_ARAC_FAMILY_2"/>
    <property type="match status" value="1"/>
</dbReference>
<evidence type="ECO:0000256" key="2">
    <source>
        <dbReference type="ARBA" id="ARBA00023125"/>
    </source>
</evidence>
<feature type="domain" description="HTH araC/xylS-type" evidence="5">
    <location>
        <begin position="417"/>
        <end position="515"/>
    </location>
</feature>
<dbReference type="Gene3D" id="3.40.50.2300">
    <property type="match status" value="1"/>
</dbReference>
<evidence type="ECO:0000313" key="7">
    <source>
        <dbReference type="EMBL" id="AEI42311.1"/>
    </source>
</evidence>
<dbReference type="CDD" id="cd17536">
    <property type="entry name" value="REC_YesN-like"/>
    <property type="match status" value="1"/>
</dbReference>
<dbReference type="InterPro" id="IPR018062">
    <property type="entry name" value="HTH_AraC-typ_CS"/>
</dbReference>
<dbReference type="PROSITE" id="PS00041">
    <property type="entry name" value="HTH_ARAC_FAMILY_1"/>
    <property type="match status" value="1"/>
</dbReference>
<dbReference type="InterPro" id="IPR018060">
    <property type="entry name" value="HTH_AraC"/>
</dbReference>
<evidence type="ECO:0000256" key="1">
    <source>
        <dbReference type="ARBA" id="ARBA00023015"/>
    </source>
</evidence>
<dbReference type="GO" id="GO:0000160">
    <property type="term" value="P:phosphorelay signal transduction system"/>
    <property type="evidence" value="ECO:0007669"/>
    <property type="project" value="InterPro"/>
</dbReference>
<dbReference type="SUPFAM" id="SSF46689">
    <property type="entry name" value="Homeodomain-like"/>
    <property type="match status" value="2"/>
</dbReference>
<dbReference type="PROSITE" id="PS50110">
    <property type="entry name" value="RESPONSE_REGULATORY"/>
    <property type="match status" value="1"/>
</dbReference>
<feature type="modified residue" description="4-aspartylphosphate" evidence="4">
    <location>
        <position position="54"/>
    </location>
</feature>
<evidence type="ECO:0000256" key="3">
    <source>
        <dbReference type="ARBA" id="ARBA00023163"/>
    </source>
</evidence>
<dbReference type="Pfam" id="PF00072">
    <property type="entry name" value="Response_reg"/>
    <property type="match status" value="1"/>
</dbReference>
<dbReference type="EMBL" id="CP002869">
    <property type="protein sequence ID" value="AEI42311.1"/>
    <property type="molecule type" value="Genomic_DNA"/>
</dbReference>
<feature type="domain" description="Response regulatory" evidence="6">
    <location>
        <begin position="3"/>
        <end position="119"/>
    </location>
</feature>
<dbReference type="InterPro" id="IPR020449">
    <property type="entry name" value="Tscrpt_reg_AraC-type_HTH"/>
</dbReference>
<organism evidence="7 8">
    <name type="scientific">Paenibacillus mucilaginosus (strain KNP414)</name>
    <dbReference type="NCBI Taxonomy" id="1036673"/>
    <lineage>
        <taxon>Bacteria</taxon>
        <taxon>Bacillati</taxon>
        <taxon>Bacillota</taxon>
        <taxon>Bacilli</taxon>
        <taxon>Bacillales</taxon>
        <taxon>Paenibacillaceae</taxon>
        <taxon>Paenibacillus</taxon>
    </lineage>
</organism>
<dbReference type="PATRIC" id="fig|1036673.3.peg.3462"/>
<keyword evidence="2" id="KW-0238">DNA-binding</keyword>
<keyword evidence="1" id="KW-0805">Transcription regulation</keyword>
<dbReference type="SMART" id="SM00342">
    <property type="entry name" value="HTH_ARAC"/>
    <property type="match status" value="1"/>
</dbReference>
<dbReference type="HOGENOM" id="CLU_000445_5_0_9"/>
<dbReference type="SUPFAM" id="SSF52172">
    <property type="entry name" value="CheY-like"/>
    <property type="match status" value="1"/>
</dbReference>
<gene>
    <name evidence="7" type="ordered locus">KNP414_03772</name>
</gene>
<keyword evidence="3" id="KW-0804">Transcription</keyword>
<evidence type="ECO:0000259" key="6">
    <source>
        <dbReference type="PROSITE" id="PS50110"/>
    </source>
</evidence>
<dbReference type="KEGG" id="pms:KNP414_03772"/>
<dbReference type="GO" id="GO:0003700">
    <property type="term" value="F:DNA-binding transcription factor activity"/>
    <property type="evidence" value="ECO:0007669"/>
    <property type="project" value="InterPro"/>
</dbReference>
<dbReference type="PANTHER" id="PTHR43280">
    <property type="entry name" value="ARAC-FAMILY TRANSCRIPTIONAL REGULATOR"/>
    <property type="match status" value="1"/>
</dbReference>
<dbReference type="Pfam" id="PF12833">
    <property type="entry name" value="HTH_18"/>
    <property type="match status" value="1"/>
</dbReference>
<evidence type="ECO:0000259" key="5">
    <source>
        <dbReference type="PROSITE" id="PS01124"/>
    </source>
</evidence>
<sequence>MLQILIVDDEAIERDGIKFLIRKFGLELAVLEAENGEEALEVLAAHPVDILFTDIKMPFMDGLELCRSARERYAGLRIIIYSAYGEFEYAQQAIRYGIHSYVLKPIDVQEFTAVLTGAMELCRQEKALEAQQITLREGYHKGLVYEKEKLLLDLIGGRADGEVLEALSQAGVALSGRLVRMILVHFEGRFFGRNDAAFQEDIRETVREDWELLHLNESQCLLLVLTSGEQLALSEAEEGVGERLRRRLLEGYGQPCTVVVGRPETPEGLKDEYERMEGLLENQFFYKEGTVFYTDRAQAGRPLPADALTKLLDRLYWHLEAKDDYGFRRGMGLFFETVRRSGQHSVIYTKYLCMELTRKALQTAGREAELEWSHYVEGLFSCRSLEELEFSVQKALDLIPIEDTHAGGAVHTKKVIKDVVGLIEDNYMHDISLSWIAEQVHLTQTYLSYLFSREKGQPLIKYITGLRMQKAAELLRETHLTVAQISERAGYTSDSYFGKIFKNHYGVSPAKYREMSS</sequence>
<accession>F8FHK3</accession>
<keyword evidence="4" id="KW-0597">Phosphoprotein</keyword>
<dbReference type="InterPro" id="IPR001789">
    <property type="entry name" value="Sig_transdc_resp-reg_receiver"/>
</dbReference>
<proteinExistence type="predicted"/>
<dbReference type="RefSeq" id="WP_013917468.1">
    <property type="nucleotide sequence ID" value="NC_015690.1"/>
</dbReference>
<protein>
    <submittedName>
        <fullName evidence="7">Response regulator receiver protein</fullName>
    </submittedName>
</protein>
<dbReference type="PANTHER" id="PTHR43280:SF2">
    <property type="entry name" value="HTH-TYPE TRANSCRIPTIONAL REGULATOR EXSA"/>
    <property type="match status" value="1"/>
</dbReference>
<evidence type="ECO:0000256" key="4">
    <source>
        <dbReference type="PROSITE-ProRule" id="PRU00169"/>
    </source>
</evidence>
<reference evidence="7 8" key="2">
    <citation type="journal article" date="2013" name="Genome Announc.">
        <title>Genome Sequence of Growth-Improving Paenibacillus mucilaginosus Strain KNP414.</title>
        <authorList>
            <person name="Lu J.J."/>
            <person name="Wang J.F."/>
            <person name="Hu X.F."/>
        </authorList>
    </citation>
    <scope>NUCLEOTIDE SEQUENCE [LARGE SCALE GENOMIC DNA]</scope>
    <source>
        <strain evidence="7 8">KNP414</strain>
    </source>
</reference>
<reference evidence="8" key="1">
    <citation type="submission" date="2011-06" db="EMBL/GenBank/DDBJ databases">
        <title>Complete genome sequence of Paenibacillus mucilaginosus KNP414.</title>
        <authorList>
            <person name="Wang J."/>
            <person name="Hu S."/>
            <person name="Hu X."/>
            <person name="Zhang B."/>
            <person name="Dong D."/>
            <person name="Zhang S."/>
            <person name="Zhao K."/>
            <person name="Wu D."/>
        </authorList>
    </citation>
    <scope>NUCLEOTIDE SEQUENCE [LARGE SCALE GENOMIC DNA]</scope>
    <source>
        <strain evidence="8">KNP414</strain>
    </source>
</reference>
<evidence type="ECO:0000313" key="8">
    <source>
        <dbReference type="Proteomes" id="UP000006620"/>
    </source>
</evidence>
<dbReference type="SMART" id="SM00448">
    <property type="entry name" value="REC"/>
    <property type="match status" value="1"/>
</dbReference>
<name>F8FHK3_PAEMK</name>
<dbReference type="AlphaFoldDB" id="F8FHK3"/>
<dbReference type="PRINTS" id="PR00032">
    <property type="entry name" value="HTHARAC"/>
</dbReference>